<dbReference type="AlphaFoldDB" id="Q1QPZ1"/>
<dbReference type="HOGENOM" id="CLU_076891_0_0_5"/>
<dbReference type="KEGG" id="nha:Nham_0830"/>
<sequence>MRTLAPSELIDLCDVGDASSPVTRAMLLLEAATEVDDAGLVRDWSLGQVNAGLLRLRTLVFGRRLEVLADCPQCAAICESELDCLAMADAAPKTATGPLKLAFGGTEIAYRLPTAADLLAVTAQAPSDPTAQALLRRIVLDGGTDAESAELAGALAEAVTTADPLAQIELALTCPDCTARWTEPLHVVDLFWAELRNLTERLTFDVARLAQAFGWREADILGMSARRRQRYLELLSP</sequence>
<name>Q1QPZ1_NITHX</name>
<evidence type="ECO:0000313" key="1">
    <source>
        <dbReference type="EMBL" id="ABE61706.1"/>
    </source>
</evidence>
<accession>Q1QPZ1</accession>
<evidence type="ECO:0008006" key="3">
    <source>
        <dbReference type="Google" id="ProtNLM"/>
    </source>
</evidence>
<dbReference type="OrthoDB" id="283948at2"/>
<proteinExistence type="predicted"/>
<evidence type="ECO:0000313" key="2">
    <source>
        <dbReference type="Proteomes" id="UP000001953"/>
    </source>
</evidence>
<dbReference type="Proteomes" id="UP000001953">
    <property type="component" value="Chromosome"/>
</dbReference>
<dbReference type="STRING" id="323097.Nham_0830"/>
<dbReference type="EMBL" id="CP000319">
    <property type="protein sequence ID" value="ABE61706.1"/>
    <property type="molecule type" value="Genomic_DNA"/>
</dbReference>
<dbReference type="RefSeq" id="WP_011509407.1">
    <property type="nucleotide sequence ID" value="NC_007964.1"/>
</dbReference>
<reference evidence="1 2" key="1">
    <citation type="submission" date="2006-03" db="EMBL/GenBank/DDBJ databases">
        <title>Complete sequence of chromosome of Nitrobacter hamburgensis X14.</title>
        <authorList>
            <consortium name="US DOE Joint Genome Institute"/>
            <person name="Copeland A."/>
            <person name="Lucas S."/>
            <person name="Lapidus A."/>
            <person name="Barry K."/>
            <person name="Detter J.C."/>
            <person name="Glavina del Rio T."/>
            <person name="Hammon N."/>
            <person name="Israni S."/>
            <person name="Dalin E."/>
            <person name="Tice H."/>
            <person name="Pitluck S."/>
            <person name="Chain P."/>
            <person name="Malfatti S."/>
            <person name="Shin M."/>
            <person name="Vergez L."/>
            <person name="Schmutz J."/>
            <person name="Larimer F."/>
            <person name="Land M."/>
            <person name="Hauser L."/>
            <person name="Kyrpides N."/>
            <person name="Ivanova N."/>
            <person name="Ward B."/>
            <person name="Arp D."/>
            <person name="Klotz M."/>
            <person name="Stein L."/>
            <person name="O'Mullan G."/>
            <person name="Starkenburg S."/>
            <person name="Sayavedra L."/>
            <person name="Poret-Peterson A.T."/>
            <person name="Gentry M.E."/>
            <person name="Bruce D."/>
            <person name="Richardson P."/>
        </authorList>
    </citation>
    <scope>NUCLEOTIDE SEQUENCE [LARGE SCALE GENOMIC DNA]</scope>
    <source>
        <strain evidence="2">DSM 10229 / NCIMB 13809 / X14</strain>
    </source>
</reference>
<keyword evidence="2" id="KW-1185">Reference proteome</keyword>
<protein>
    <recommendedName>
        <fullName evidence="3">Phage baseplate protein</fullName>
    </recommendedName>
</protein>
<gene>
    <name evidence="1" type="ordered locus">Nham_0830</name>
</gene>
<organism evidence="1 2">
    <name type="scientific">Nitrobacter hamburgensis (strain DSM 10229 / NCIMB 13809 / X14)</name>
    <dbReference type="NCBI Taxonomy" id="323097"/>
    <lineage>
        <taxon>Bacteria</taxon>
        <taxon>Pseudomonadati</taxon>
        <taxon>Pseudomonadota</taxon>
        <taxon>Alphaproteobacteria</taxon>
        <taxon>Hyphomicrobiales</taxon>
        <taxon>Nitrobacteraceae</taxon>
        <taxon>Nitrobacter</taxon>
    </lineage>
</organism>
<dbReference type="eggNOG" id="ENOG5030ZP1">
    <property type="taxonomic scope" value="Bacteria"/>
</dbReference>